<dbReference type="InterPro" id="IPR028097">
    <property type="entry name" value="FAM91_C_dom"/>
</dbReference>
<keyword evidence="5" id="KW-1185">Reference proteome</keyword>
<reference evidence="6" key="1">
    <citation type="submission" date="2025-08" db="UniProtKB">
        <authorList>
            <consortium name="RefSeq"/>
        </authorList>
    </citation>
    <scope>IDENTIFICATION</scope>
</reference>
<sequence length="757" mass="85591">MNVEVENAIAKNTPWSRVSPAVRQALGNSEQDYDKHVMQYSIRNQLKHRGNLVRRVHRDEKSYYESLLEYSRKHLMLYPYHLSDFIVTQMRVTPFQYYISMMQDIMSQEKSYDCLPNFTAADVLRLLGIGRNQYIELVNMCKSTKSIFSLRKKNLRSVLPPKPVTIAVESWWIVHVGYITETDVKQISPAEKCMVDLLIDEGPQKCGEHDVDVIKALYVRGLVYLDVPIEDNDHIAVPPLEGFVMNCVSGDPLESLLYQIFVSLDERTPVNELSTVLQVEPQLIKNAVSIYCRLGFAHKKNLDRMDLHPSWKTDNPLANSGAISKKIFSDPRSSSDDVDGFICVLHDELEQSDTVIDISADKQAGASTQKEHSPESSPQGALHQTSDPSKGKRIGFLFDSTLTAFLMMGNLSASLKSHAVTMFEVGKISDEILDSFLFELDKVEEQTGEGDAVRYYEHTVALSKTIKFLRNNLELFNPALPLDLVRCEALQNLDADTCRRLLNKNYDLLISMAPLSKEVRPVTGCSPCHLGPPIPEVNSLWFKLFLYNLTRQGPTSVLLTRGSRLKKLPKELLIYEKLTLTNWGHDPSTILSASSLPTVNEFLTYSASMVQAYDLEQEKVFLPFPFDLLKESDRADSLYALECVEILYKELDLSHQCGYITLLCPTPQCSTYTLLDCTFGLPLFDAELNEKICERIVQFGLCEESALRRLTQSSRKLALKLLDFIDSNHGDGSSELSELVPLPTRGLIFSDGKIRNL</sequence>
<dbReference type="GeneID" id="100898824"/>
<dbReference type="Pfam" id="PF14647">
    <property type="entry name" value="FAM91_N"/>
    <property type="match status" value="1"/>
</dbReference>
<protein>
    <submittedName>
        <fullName evidence="6">Protein FAM91A1</fullName>
    </submittedName>
</protein>
<organism evidence="5 6">
    <name type="scientific">Galendromus occidentalis</name>
    <name type="common">western predatory mite</name>
    <dbReference type="NCBI Taxonomy" id="34638"/>
    <lineage>
        <taxon>Eukaryota</taxon>
        <taxon>Metazoa</taxon>
        <taxon>Ecdysozoa</taxon>
        <taxon>Arthropoda</taxon>
        <taxon>Chelicerata</taxon>
        <taxon>Arachnida</taxon>
        <taxon>Acari</taxon>
        <taxon>Parasitiformes</taxon>
        <taxon>Mesostigmata</taxon>
        <taxon>Gamasina</taxon>
        <taxon>Phytoseioidea</taxon>
        <taxon>Phytoseiidae</taxon>
        <taxon>Typhlodrominae</taxon>
        <taxon>Galendromus</taxon>
    </lineage>
</organism>
<dbReference type="KEGG" id="goe:100898824"/>
<dbReference type="Proteomes" id="UP000694867">
    <property type="component" value="Unplaced"/>
</dbReference>
<dbReference type="PANTHER" id="PTHR28441:SF2">
    <property type="entry name" value="PROTEIN FAM91A1"/>
    <property type="match status" value="1"/>
</dbReference>
<evidence type="ECO:0000256" key="1">
    <source>
        <dbReference type="ARBA" id="ARBA00010319"/>
    </source>
</evidence>
<dbReference type="PANTHER" id="PTHR28441">
    <property type="entry name" value="PROTEIN FAM91A1"/>
    <property type="match status" value="1"/>
</dbReference>
<dbReference type="AlphaFoldDB" id="A0AAJ7SJV9"/>
<dbReference type="InterPro" id="IPR028091">
    <property type="entry name" value="FAM91_N_dom"/>
</dbReference>
<proteinExistence type="inferred from homology"/>
<feature type="region of interest" description="Disordered" evidence="2">
    <location>
        <begin position="362"/>
        <end position="388"/>
    </location>
</feature>
<accession>A0AAJ7SJV9</accession>
<name>A0AAJ7SJV9_9ACAR</name>
<dbReference type="Pfam" id="PF14648">
    <property type="entry name" value="FAM91_C"/>
    <property type="match status" value="2"/>
</dbReference>
<feature type="domain" description="FAM91 C-terminal" evidence="4">
    <location>
        <begin position="670"/>
        <end position="745"/>
    </location>
</feature>
<evidence type="ECO:0000256" key="2">
    <source>
        <dbReference type="SAM" id="MobiDB-lite"/>
    </source>
</evidence>
<feature type="domain" description="FAM91 N-terminal" evidence="3">
    <location>
        <begin position="9"/>
        <end position="312"/>
    </location>
</feature>
<gene>
    <name evidence="6" type="primary">LOC100898824</name>
</gene>
<evidence type="ECO:0000313" key="6">
    <source>
        <dbReference type="RefSeq" id="XP_028969111.1"/>
    </source>
</evidence>
<evidence type="ECO:0000259" key="3">
    <source>
        <dbReference type="Pfam" id="PF14647"/>
    </source>
</evidence>
<evidence type="ECO:0000313" key="5">
    <source>
        <dbReference type="Proteomes" id="UP000694867"/>
    </source>
</evidence>
<feature type="compositionally biased region" description="Polar residues" evidence="2">
    <location>
        <begin position="375"/>
        <end position="388"/>
    </location>
</feature>
<dbReference type="RefSeq" id="XP_028969111.1">
    <property type="nucleotide sequence ID" value="XM_029113278.1"/>
</dbReference>
<feature type="domain" description="FAM91 C-terminal" evidence="4">
    <location>
        <begin position="391"/>
        <end position="666"/>
    </location>
</feature>
<dbReference type="InterPro" id="IPR039199">
    <property type="entry name" value="FAM91"/>
</dbReference>
<comment type="similarity">
    <text evidence="1">Belongs to the FAM91 family.</text>
</comment>
<evidence type="ECO:0000259" key="4">
    <source>
        <dbReference type="Pfam" id="PF14648"/>
    </source>
</evidence>